<dbReference type="EMBL" id="UINC01023134">
    <property type="protein sequence ID" value="SVA94180.1"/>
    <property type="molecule type" value="Genomic_DNA"/>
</dbReference>
<dbReference type="SMART" id="SM00363">
    <property type="entry name" value="S4"/>
    <property type="match status" value="1"/>
</dbReference>
<protein>
    <recommendedName>
        <fullName evidence="3">RNA-binding S4 domain-containing protein</fullName>
    </recommendedName>
</protein>
<dbReference type="Pfam" id="PF00849">
    <property type="entry name" value="PseudoU_synth_2"/>
    <property type="match status" value="1"/>
</dbReference>
<gene>
    <name evidence="4" type="ORF">METZ01_LOCUS147034</name>
</gene>
<dbReference type="InterPro" id="IPR002942">
    <property type="entry name" value="S4_RNA-bd"/>
</dbReference>
<organism evidence="4">
    <name type="scientific">marine metagenome</name>
    <dbReference type="NCBI Taxonomy" id="408172"/>
    <lineage>
        <taxon>unclassified sequences</taxon>
        <taxon>metagenomes</taxon>
        <taxon>ecological metagenomes</taxon>
    </lineage>
</organism>
<comment type="similarity">
    <text evidence="1">Belongs to the pseudouridine synthase RluA family.</text>
</comment>
<dbReference type="SUPFAM" id="SSF55174">
    <property type="entry name" value="Alpha-L RNA-binding motif"/>
    <property type="match status" value="1"/>
</dbReference>
<dbReference type="InterPro" id="IPR006224">
    <property type="entry name" value="PsdUridine_synth_RluA-like_CS"/>
</dbReference>
<feature type="domain" description="RNA-binding S4" evidence="3">
    <location>
        <begin position="14"/>
        <end position="72"/>
    </location>
</feature>
<dbReference type="InterPro" id="IPR006225">
    <property type="entry name" value="PsdUridine_synth_RluC/D"/>
</dbReference>
<dbReference type="Pfam" id="PF01479">
    <property type="entry name" value="S4"/>
    <property type="match status" value="1"/>
</dbReference>
<evidence type="ECO:0000256" key="1">
    <source>
        <dbReference type="ARBA" id="ARBA00010876"/>
    </source>
</evidence>
<keyword evidence="2" id="KW-0413">Isomerase</keyword>
<name>A0A381ZY79_9ZZZZ</name>
<proteinExistence type="inferred from homology"/>
<dbReference type="GO" id="GO:0009982">
    <property type="term" value="F:pseudouridine synthase activity"/>
    <property type="evidence" value="ECO:0007669"/>
    <property type="project" value="InterPro"/>
</dbReference>
<dbReference type="GO" id="GO:0000455">
    <property type="term" value="P:enzyme-directed rRNA pseudouridine synthesis"/>
    <property type="evidence" value="ECO:0007669"/>
    <property type="project" value="TreeGrafter"/>
</dbReference>
<reference evidence="4" key="1">
    <citation type="submission" date="2018-05" db="EMBL/GenBank/DDBJ databases">
        <authorList>
            <person name="Lanie J.A."/>
            <person name="Ng W.-L."/>
            <person name="Kazmierczak K.M."/>
            <person name="Andrzejewski T.M."/>
            <person name="Davidsen T.M."/>
            <person name="Wayne K.J."/>
            <person name="Tettelin H."/>
            <person name="Glass J.I."/>
            <person name="Rusch D."/>
            <person name="Podicherti R."/>
            <person name="Tsui H.-C.T."/>
            <person name="Winkler M.E."/>
        </authorList>
    </citation>
    <scope>NUCLEOTIDE SEQUENCE</scope>
</reference>
<evidence type="ECO:0000256" key="2">
    <source>
        <dbReference type="ARBA" id="ARBA00023235"/>
    </source>
</evidence>
<accession>A0A381ZY79</accession>
<dbReference type="InterPro" id="IPR006145">
    <property type="entry name" value="PsdUridine_synth_RsuA/RluA"/>
</dbReference>
<dbReference type="CDD" id="cd02869">
    <property type="entry name" value="PseudoU_synth_RluA_like"/>
    <property type="match status" value="1"/>
</dbReference>
<dbReference type="NCBIfam" id="TIGR00005">
    <property type="entry name" value="rluA_subfam"/>
    <property type="match status" value="1"/>
</dbReference>
<dbReference type="InterPro" id="IPR050188">
    <property type="entry name" value="RluA_PseudoU_synthase"/>
</dbReference>
<evidence type="ECO:0000313" key="4">
    <source>
        <dbReference type="EMBL" id="SVA94180.1"/>
    </source>
</evidence>
<dbReference type="CDD" id="cd00165">
    <property type="entry name" value="S4"/>
    <property type="match status" value="1"/>
</dbReference>
<dbReference type="PROSITE" id="PS50889">
    <property type="entry name" value="S4"/>
    <property type="match status" value="1"/>
</dbReference>
<dbReference type="InterPro" id="IPR020103">
    <property type="entry name" value="PsdUridine_synth_cat_dom_sf"/>
</dbReference>
<dbReference type="GO" id="GO:0003723">
    <property type="term" value="F:RNA binding"/>
    <property type="evidence" value="ECO:0007669"/>
    <property type="project" value="InterPro"/>
</dbReference>
<dbReference type="Gene3D" id="3.30.2350.10">
    <property type="entry name" value="Pseudouridine synthase"/>
    <property type="match status" value="1"/>
</dbReference>
<dbReference type="Gene3D" id="3.10.290.10">
    <property type="entry name" value="RNA-binding S4 domain"/>
    <property type="match status" value="1"/>
</dbReference>
<sequence length="298" mass="31968">MTESLVYEGNDDNLRLDRFVSENTLGVSRSNAASMILDGNVLIDGKSAKPSTRLKKGQQVDVSIPIAAASGIKPQDIELDVICEDDDILVINKPSGLPVHPGPGHPDGTLVNAIIGRCPDIIGVGGKQRPGIVHRLDRNTSGVMVVAKNGAAHAAISNQIADRTVTKIYEALVKGTLARSEAVISAPIGRDPYHRQRMAVVEGGRESTTRYTVINRLRSFDLLQVTLLTGRTHQIRVHLSSIGHPIAGDELYGGAVPGISRQFLHSAVLAFIHPSTDKKVEYTAPLPPDLGCFLNSLF</sequence>
<dbReference type="InterPro" id="IPR036986">
    <property type="entry name" value="S4_RNA-bd_sf"/>
</dbReference>
<dbReference type="PANTHER" id="PTHR21600:SF44">
    <property type="entry name" value="RIBOSOMAL LARGE SUBUNIT PSEUDOURIDINE SYNTHASE D"/>
    <property type="match status" value="1"/>
</dbReference>
<evidence type="ECO:0000259" key="3">
    <source>
        <dbReference type="SMART" id="SM00363"/>
    </source>
</evidence>
<dbReference type="PANTHER" id="PTHR21600">
    <property type="entry name" value="MITOCHONDRIAL RNA PSEUDOURIDINE SYNTHASE"/>
    <property type="match status" value="1"/>
</dbReference>
<dbReference type="PROSITE" id="PS01129">
    <property type="entry name" value="PSI_RLU"/>
    <property type="match status" value="1"/>
</dbReference>
<dbReference type="AlphaFoldDB" id="A0A381ZY79"/>
<dbReference type="SUPFAM" id="SSF55120">
    <property type="entry name" value="Pseudouridine synthase"/>
    <property type="match status" value="1"/>
</dbReference>